<dbReference type="SUPFAM" id="SSF46785">
    <property type="entry name" value="Winged helix' DNA-binding domain"/>
    <property type="match status" value="1"/>
</dbReference>
<gene>
    <name evidence="5" type="ORF">GCM10011611_39990</name>
</gene>
<keyword evidence="3" id="KW-0804">Transcription</keyword>
<dbReference type="InterPro" id="IPR001845">
    <property type="entry name" value="HTH_ArsR_DNA-bd_dom"/>
</dbReference>
<name>A0A8J2YW24_9PROT</name>
<feature type="domain" description="HTH arsR-type" evidence="4">
    <location>
        <begin position="1"/>
        <end position="95"/>
    </location>
</feature>
<evidence type="ECO:0000313" key="5">
    <source>
        <dbReference type="EMBL" id="GGF29919.1"/>
    </source>
</evidence>
<dbReference type="GO" id="GO:0003700">
    <property type="term" value="F:DNA-binding transcription factor activity"/>
    <property type="evidence" value="ECO:0007669"/>
    <property type="project" value="InterPro"/>
</dbReference>
<dbReference type="NCBIfam" id="NF033788">
    <property type="entry name" value="HTH_metalloreg"/>
    <property type="match status" value="1"/>
</dbReference>
<protein>
    <recommendedName>
        <fullName evidence="4">HTH arsR-type domain-containing protein</fullName>
    </recommendedName>
</protein>
<dbReference type="PANTHER" id="PTHR33154:SF33">
    <property type="entry name" value="TRANSCRIPTIONAL REPRESSOR SDPR"/>
    <property type="match status" value="1"/>
</dbReference>
<dbReference type="InterPro" id="IPR036388">
    <property type="entry name" value="WH-like_DNA-bd_sf"/>
</dbReference>
<dbReference type="AlphaFoldDB" id="A0A8J2YW24"/>
<comment type="caution">
    <text evidence="5">The sequence shown here is derived from an EMBL/GenBank/DDBJ whole genome shotgun (WGS) entry which is preliminary data.</text>
</comment>
<sequence length="194" mass="22281">MTADSLPILLDFFRALANESRLKLVGLLAARERSGQELAALLTLSEPTVSHHLALLKTLGLVRQRPDGNTHWWSLDIDALVALNRRLSSRAEIVALADGVALDAWDRRVLDNFLGPDGRLKEIPASRKKRWVILRFLAERFATDQRYAEAELNEILKRYHEDSATLRRELVGYRMMARDRGVYWRLPEDQWLPA</sequence>
<reference evidence="5" key="2">
    <citation type="submission" date="2020-09" db="EMBL/GenBank/DDBJ databases">
        <authorList>
            <person name="Sun Q."/>
            <person name="Zhou Y."/>
        </authorList>
    </citation>
    <scope>NUCLEOTIDE SEQUENCE</scope>
    <source>
        <strain evidence="5">CGMCC 1.15725</strain>
    </source>
</reference>
<evidence type="ECO:0000313" key="6">
    <source>
        <dbReference type="Proteomes" id="UP000646365"/>
    </source>
</evidence>
<dbReference type="PROSITE" id="PS50987">
    <property type="entry name" value="HTH_ARSR_2"/>
    <property type="match status" value="1"/>
</dbReference>
<evidence type="ECO:0000256" key="2">
    <source>
        <dbReference type="ARBA" id="ARBA00023125"/>
    </source>
</evidence>
<dbReference type="InterPro" id="IPR036390">
    <property type="entry name" value="WH_DNA-bd_sf"/>
</dbReference>
<organism evidence="5 6">
    <name type="scientific">Aliidongia dinghuensis</name>
    <dbReference type="NCBI Taxonomy" id="1867774"/>
    <lineage>
        <taxon>Bacteria</taxon>
        <taxon>Pseudomonadati</taxon>
        <taxon>Pseudomonadota</taxon>
        <taxon>Alphaproteobacteria</taxon>
        <taxon>Rhodospirillales</taxon>
        <taxon>Dongiaceae</taxon>
        <taxon>Aliidongia</taxon>
    </lineage>
</organism>
<dbReference type="EMBL" id="BMJQ01000010">
    <property type="protein sequence ID" value="GGF29919.1"/>
    <property type="molecule type" value="Genomic_DNA"/>
</dbReference>
<dbReference type="PRINTS" id="PR00778">
    <property type="entry name" value="HTHARSR"/>
</dbReference>
<dbReference type="CDD" id="cd00090">
    <property type="entry name" value="HTH_ARSR"/>
    <property type="match status" value="1"/>
</dbReference>
<keyword evidence="6" id="KW-1185">Reference proteome</keyword>
<dbReference type="GO" id="GO:0003677">
    <property type="term" value="F:DNA binding"/>
    <property type="evidence" value="ECO:0007669"/>
    <property type="project" value="UniProtKB-KW"/>
</dbReference>
<dbReference type="Gene3D" id="1.10.10.10">
    <property type="entry name" value="Winged helix-like DNA-binding domain superfamily/Winged helix DNA-binding domain"/>
    <property type="match status" value="1"/>
</dbReference>
<dbReference type="SMART" id="SM00418">
    <property type="entry name" value="HTH_ARSR"/>
    <property type="match status" value="1"/>
</dbReference>
<dbReference type="Pfam" id="PF01022">
    <property type="entry name" value="HTH_5"/>
    <property type="match status" value="1"/>
</dbReference>
<dbReference type="RefSeq" id="WP_189049005.1">
    <property type="nucleotide sequence ID" value="NZ_BMJQ01000010.1"/>
</dbReference>
<keyword evidence="1" id="KW-0805">Transcription regulation</keyword>
<dbReference type="InterPro" id="IPR018656">
    <property type="entry name" value="DUF2087"/>
</dbReference>
<evidence type="ECO:0000259" key="4">
    <source>
        <dbReference type="PROSITE" id="PS50987"/>
    </source>
</evidence>
<dbReference type="Pfam" id="PF09860">
    <property type="entry name" value="DUF2087"/>
    <property type="match status" value="1"/>
</dbReference>
<proteinExistence type="predicted"/>
<reference evidence="5" key="1">
    <citation type="journal article" date="2014" name="Int. J. Syst. Evol. Microbiol.">
        <title>Complete genome sequence of Corynebacterium casei LMG S-19264T (=DSM 44701T), isolated from a smear-ripened cheese.</title>
        <authorList>
            <consortium name="US DOE Joint Genome Institute (JGI-PGF)"/>
            <person name="Walter F."/>
            <person name="Albersmeier A."/>
            <person name="Kalinowski J."/>
            <person name="Ruckert C."/>
        </authorList>
    </citation>
    <scope>NUCLEOTIDE SEQUENCE</scope>
    <source>
        <strain evidence="5">CGMCC 1.15725</strain>
    </source>
</reference>
<dbReference type="InterPro" id="IPR051081">
    <property type="entry name" value="HTH_MetalResp_TranReg"/>
</dbReference>
<evidence type="ECO:0000256" key="1">
    <source>
        <dbReference type="ARBA" id="ARBA00023015"/>
    </source>
</evidence>
<evidence type="ECO:0000256" key="3">
    <source>
        <dbReference type="ARBA" id="ARBA00023163"/>
    </source>
</evidence>
<keyword evidence="2" id="KW-0238">DNA-binding</keyword>
<dbReference type="InterPro" id="IPR011991">
    <property type="entry name" value="ArsR-like_HTH"/>
</dbReference>
<dbReference type="Proteomes" id="UP000646365">
    <property type="component" value="Unassembled WGS sequence"/>
</dbReference>
<dbReference type="PANTHER" id="PTHR33154">
    <property type="entry name" value="TRANSCRIPTIONAL REGULATOR, ARSR FAMILY"/>
    <property type="match status" value="1"/>
</dbReference>
<accession>A0A8J2YW24</accession>